<evidence type="ECO:0000256" key="3">
    <source>
        <dbReference type="ARBA" id="ARBA00023125"/>
    </source>
</evidence>
<gene>
    <name evidence="7" type="ORF">DF3PA_80047</name>
</gene>
<dbReference type="InterPro" id="IPR010982">
    <property type="entry name" value="Lambda_DNA-bd_dom_sf"/>
</dbReference>
<feature type="domain" description="Ner winged helix-turn-helix DNA-binding" evidence="6">
    <location>
        <begin position="13"/>
        <end position="82"/>
    </location>
</feature>
<evidence type="ECO:0000259" key="6">
    <source>
        <dbReference type="Pfam" id="PF13693"/>
    </source>
</evidence>
<evidence type="ECO:0000256" key="4">
    <source>
        <dbReference type="ARBA" id="ARBA00023163"/>
    </source>
</evidence>
<comment type="caution">
    <text evidence="7">The sequence shown here is derived from an EMBL/GenBank/DDBJ whole genome shotgun (WGS) entry which is preliminary data.</text>
</comment>
<feature type="region of interest" description="Disordered" evidence="5">
    <location>
        <begin position="98"/>
        <end position="118"/>
    </location>
</feature>
<dbReference type="Gene3D" id="1.10.260.40">
    <property type="entry name" value="lambda repressor-like DNA-binding domains"/>
    <property type="match status" value="1"/>
</dbReference>
<evidence type="ECO:0000256" key="2">
    <source>
        <dbReference type="ARBA" id="ARBA00023015"/>
    </source>
</evidence>
<protein>
    <recommendedName>
        <fullName evidence="6">Ner winged helix-turn-helix DNA-binding domain-containing protein</fullName>
    </recommendedName>
</protein>
<keyword evidence="4" id="KW-0804">Transcription</keyword>
<evidence type="ECO:0000313" key="8">
    <source>
        <dbReference type="Proteomes" id="UP000326641"/>
    </source>
</evidence>
<organism evidence="7 8">
    <name type="scientific">Candidatus Defluviicoccus seviourii</name>
    <dbReference type="NCBI Taxonomy" id="2565273"/>
    <lineage>
        <taxon>Bacteria</taxon>
        <taxon>Pseudomonadati</taxon>
        <taxon>Pseudomonadota</taxon>
        <taxon>Alphaproteobacteria</taxon>
        <taxon>Rhodospirillales</taxon>
        <taxon>Rhodospirillaceae</taxon>
        <taxon>Defluviicoccus</taxon>
    </lineage>
</organism>
<reference evidence="7" key="1">
    <citation type="submission" date="2018-11" db="EMBL/GenBank/DDBJ databases">
        <authorList>
            <person name="Onetto C."/>
        </authorList>
    </citation>
    <scope>NUCLEOTIDE SEQUENCE [LARGE SCALE GENOMIC DNA]</scope>
</reference>
<dbReference type="Pfam" id="PF13693">
    <property type="entry name" value="HTH_35"/>
    <property type="match status" value="1"/>
</dbReference>
<feature type="compositionally biased region" description="Basic and acidic residues" evidence="5">
    <location>
        <begin position="109"/>
        <end position="118"/>
    </location>
</feature>
<comment type="similarity">
    <text evidence="1">Belongs to the ner transcriptional regulatory family.</text>
</comment>
<keyword evidence="8" id="KW-1185">Reference proteome</keyword>
<name>A0A564WHC7_9PROT</name>
<dbReference type="AlphaFoldDB" id="A0A564WHC7"/>
<keyword evidence="3" id="KW-0238">DNA-binding</keyword>
<accession>A0A564WHC7</accession>
<dbReference type="InterPro" id="IPR038722">
    <property type="entry name" value="Ner_HTH_dom"/>
</dbReference>
<evidence type="ECO:0000256" key="1">
    <source>
        <dbReference type="ARBA" id="ARBA00006157"/>
    </source>
</evidence>
<evidence type="ECO:0000313" key="7">
    <source>
        <dbReference type="EMBL" id="VUX47887.1"/>
    </source>
</evidence>
<dbReference type="GO" id="GO:0003677">
    <property type="term" value="F:DNA binding"/>
    <property type="evidence" value="ECO:0007669"/>
    <property type="project" value="UniProtKB-KW"/>
</dbReference>
<proteinExistence type="inferred from homology"/>
<dbReference type="Proteomes" id="UP000326641">
    <property type="component" value="Unassembled WGS sequence"/>
</dbReference>
<dbReference type="SUPFAM" id="SSF47413">
    <property type="entry name" value="lambda repressor-like DNA-binding domains"/>
    <property type="match status" value="1"/>
</dbReference>
<sequence>MAALPSTTPDWPWHRVVYELVDKAGLTLKALADQHGRRGPTIYSHIQHYPRPAAQAEIAAAIGLSPLAIWPTRYEADGKPVSTVAWLRSRGLPVPDACRAPSARKRRAAGREIKPLER</sequence>
<dbReference type="EMBL" id="UXAT02000053">
    <property type="protein sequence ID" value="VUX47887.1"/>
    <property type="molecule type" value="Genomic_DNA"/>
</dbReference>
<keyword evidence="2" id="KW-0805">Transcription regulation</keyword>
<evidence type="ECO:0000256" key="5">
    <source>
        <dbReference type="SAM" id="MobiDB-lite"/>
    </source>
</evidence>